<evidence type="ECO:0000313" key="8">
    <source>
        <dbReference type="Proteomes" id="UP000762676"/>
    </source>
</evidence>
<dbReference type="SUPFAM" id="SSF90123">
    <property type="entry name" value="ABC transporter transmembrane region"/>
    <property type="match status" value="1"/>
</dbReference>
<evidence type="ECO:0000313" key="7">
    <source>
        <dbReference type="EMBL" id="GFR58631.1"/>
    </source>
</evidence>
<dbReference type="InterPro" id="IPR011527">
    <property type="entry name" value="ABC1_TM_dom"/>
</dbReference>
<feature type="transmembrane region" description="Helical" evidence="5">
    <location>
        <begin position="55"/>
        <end position="78"/>
    </location>
</feature>
<keyword evidence="8" id="KW-1185">Reference proteome</keyword>
<feature type="domain" description="ABC transmembrane type-1" evidence="6">
    <location>
        <begin position="1"/>
        <end position="119"/>
    </location>
</feature>
<proteinExistence type="predicted"/>
<dbReference type="GO" id="GO:0005524">
    <property type="term" value="F:ATP binding"/>
    <property type="evidence" value="ECO:0007669"/>
    <property type="project" value="UniProtKB-KW"/>
</dbReference>
<dbReference type="InterPro" id="IPR036640">
    <property type="entry name" value="ABC1_TM_sf"/>
</dbReference>
<accession>A0AAV4EDP9</accession>
<feature type="transmembrane region" description="Helical" evidence="5">
    <location>
        <begin position="93"/>
        <end position="111"/>
    </location>
</feature>
<dbReference type="GO" id="GO:0015421">
    <property type="term" value="F:ABC-type oligopeptide transporter activity"/>
    <property type="evidence" value="ECO:0007669"/>
    <property type="project" value="TreeGrafter"/>
</dbReference>
<organism evidence="7 8">
    <name type="scientific">Elysia marginata</name>
    <dbReference type="NCBI Taxonomy" id="1093978"/>
    <lineage>
        <taxon>Eukaryota</taxon>
        <taxon>Metazoa</taxon>
        <taxon>Spiralia</taxon>
        <taxon>Lophotrochozoa</taxon>
        <taxon>Mollusca</taxon>
        <taxon>Gastropoda</taxon>
        <taxon>Heterobranchia</taxon>
        <taxon>Euthyneura</taxon>
        <taxon>Panpulmonata</taxon>
        <taxon>Sacoglossa</taxon>
        <taxon>Placobranchoidea</taxon>
        <taxon>Plakobranchidae</taxon>
        <taxon>Elysia</taxon>
    </lineage>
</organism>
<gene>
    <name evidence="7" type="ORF">ElyMa_000036200</name>
</gene>
<comment type="caution">
    <text evidence="7">The sequence shown here is derived from an EMBL/GenBank/DDBJ whole genome shotgun (WGS) entry which is preliminary data.</text>
</comment>
<dbReference type="Pfam" id="PF00664">
    <property type="entry name" value="ABC_membrane"/>
    <property type="match status" value="1"/>
</dbReference>
<evidence type="ECO:0000256" key="5">
    <source>
        <dbReference type="SAM" id="Phobius"/>
    </source>
</evidence>
<dbReference type="PROSITE" id="PS50929">
    <property type="entry name" value="ABC_TM1F"/>
    <property type="match status" value="1"/>
</dbReference>
<keyword evidence="2 5" id="KW-0812">Transmembrane</keyword>
<evidence type="ECO:0000256" key="3">
    <source>
        <dbReference type="ARBA" id="ARBA00022989"/>
    </source>
</evidence>
<evidence type="ECO:0000256" key="1">
    <source>
        <dbReference type="ARBA" id="ARBA00004141"/>
    </source>
</evidence>
<evidence type="ECO:0000256" key="4">
    <source>
        <dbReference type="ARBA" id="ARBA00023136"/>
    </source>
</evidence>
<keyword evidence="3 5" id="KW-1133">Transmembrane helix</keyword>
<dbReference type="PANTHER" id="PTHR43394:SF27">
    <property type="entry name" value="ATP-DEPENDENT TRANSLOCASE ABCB1-LIKE"/>
    <property type="match status" value="1"/>
</dbReference>
<dbReference type="GO" id="GO:0090374">
    <property type="term" value="P:oligopeptide export from mitochondrion"/>
    <property type="evidence" value="ECO:0007669"/>
    <property type="project" value="TreeGrafter"/>
</dbReference>
<comment type="subcellular location">
    <subcellularLocation>
        <location evidence="1">Membrane</location>
        <topology evidence="1">Multi-pass membrane protein</topology>
    </subcellularLocation>
</comment>
<feature type="transmembrane region" description="Helical" evidence="5">
    <location>
        <begin position="123"/>
        <end position="144"/>
    </location>
</feature>
<sequence length="149" mass="16119">MSALERQAYAKAGGVAEEVFSSIRTVHAFNGQEKESQRYQETLVKAREYGIKKSIASGIGQGASWGVIVCTLGLGFWYGGKLVRDGDYDVDEMMAVFMVALIGCQCLGLALPSVMTVNNGRGAAYGVYAIIDRVTGSVLIIFSFPEVRY</sequence>
<dbReference type="AlphaFoldDB" id="A0AAV4EDP9"/>
<dbReference type="Gene3D" id="1.20.1560.10">
    <property type="entry name" value="ABC transporter type 1, transmembrane domain"/>
    <property type="match status" value="1"/>
</dbReference>
<keyword evidence="7" id="KW-0547">Nucleotide-binding</keyword>
<keyword evidence="4 5" id="KW-0472">Membrane</keyword>
<dbReference type="Proteomes" id="UP000762676">
    <property type="component" value="Unassembled WGS sequence"/>
</dbReference>
<evidence type="ECO:0000256" key="2">
    <source>
        <dbReference type="ARBA" id="ARBA00022692"/>
    </source>
</evidence>
<protein>
    <submittedName>
        <fullName evidence="7">ATP-binding cassette, sub-family B (MDR/TAP), member 4</fullName>
    </submittedName>
</protein>
<dbReference type="PANTHER" id="PTHR43394">
    <property type="entry name" value="ATP-DEPENDENT PERMEASE MDL1, MITOCHONDRIAL"/>
    <property type="match status" value="1"/>
</dbReference>
<dbReference type="EMBL" id="BMAT01000051">
    <property type="protein sequence ID" value="GFR58631.1"/>
    <property type="molecule type" value="Genomic_DNA"/>
</dbReference>
<reference evidence="7 8" key="1">
    <citation type="journal article" date="2021" name="Elife">
        <title>Chloroplast acquisition without the gene transfer in kleptoplastic sea slugs, Plakobranchus ocellatus.</title>
        <authorList>
            <person name="Maeda T."/>
            <person name="Takahashi S."/>
            <person name="Yoshida T."/>
            <person name="Shimamura S."/>
            <person name="Takaki Y."/>
            <person name="Nagai Y."/>
            <person name="Toyoda A."/>
            <person name="Suzuki Y."/>
            <person name="Arimoto A."/>
            <person name="Ishii H."/>
            <person name="Satoh N."/>
            <person name="Nishiyama T."/>
            <person name="Hasebe M."/>
            <person name="Maruyama T."/>
            <person name="Minagawa J."/>
            <person name="Obokata J."/>
            <person name="Shigenobu S."/>
        </authorList>
    </citation>
    <scope>NUCLEOTIDE SEQUENCE [LARGE SCALE GENOMIC DNA]</scope>
</reference>
<dbReference type="InterPro" id="IPR039421">
    <property type="entry name" value="Type_1_exporter"/>
</dbReference>
<dbReference type="GO" id="GO:0005743">
    <property type="term" value="C:mitochondrial inner membrane"/>
    <property type="evidence" value="ECO:0007669"/>
    <property type="project" value="TreeGrafter"/>
</dbReference>
<keyword evidence="7" id="KW-0067">ATP-binding</keyword>
<name>A0AAV4EDP9_9GAST</name>
<evidence type="ECO:0000259" key="6">
    <source>
        <dbReference type="PROSITE" id="PS50929"/>
    </source>
</evidence>